<protein>
    <submittedName>
        <fullName evidence="1">Glycoside hydrolase</fullName>
    </submittedName>
</protein>
<dbReference type="Proteomes" id="UP001527099">
    <property type="component" value="Unassembled WGS sequence"/>
</dbReference>
<gene>
    <name evidence="1" type="ORF">M5X19_30555</name>
</gene>
<sequence>MLLNDGTIYTVYPKGHGIGPLILKKSSDGGLTWSERLSTTASWATSQETPTVYKNEKPDGKKRLEMISGLVRDGNVGFQTAYSEDNGATWSELKPYFQDQGKAGIVALASLTRLKNPDGSWAYRWMGIFHDFSYNNWKTYLTFDANGNEQWNTPVRLLAEHNVIEKYAGLCEIEVIRSPDGKQLALLAWAQFKKTNAMITFSNDEGNTWTETKEMQGALMGERHKAEYDPVSGRLLITFREIIRRSATNLDDWVAGDWVAWVGTYDDLVHFREGQYRVRLMEDYTPSVRSGDTGYAGNVVLADGTYVLTSYGYFDPQDTRAPYIMTVRVKLSELDQRMNN</sequence>
<dbReference type="SUPFAM" id="SSF50939">
    <property type="entry name" value="Sialidases"/>
    <property type="match status" value="1"/>
</dbReference>
<accession>A0ABT4GLU2</accession>
<dbReference type="InterPro" id="IPR036278">
    <property type="entry name" value="Sialidase_sf"/>
</dbReference>
<name>A0ABT4GLU2_9BACL</name>
<keyword evidence="2" id="KW-1185">Reference proteome</keyword>
<dbReference type="RefSeq" id="WP_268617994.1">
    <property type="nucleotide sequence ID" value="NZ_JAMDMX010000128.1"/>
</dbReference>
<dbReference type="EMBL" id="JAMDMX010000128">
    <property type="protein sequence ID" value="MCY9697170.1"/>
    <property type="molecule type" value="Genomic_DNA"/>
</dbReference>
<keyword evidence="1" id="KW-0378">Hydrolase</keyword>
<dbReference type="Gene3D" id="2.120.10.10">
    <property type="match status" value="1"/>
</dbReference>
<reference evidence="1 2" key="1">
    <citation type="submission" date="2022-05" db="EMBL/GenBank/DDBJ databases">
        <title>Genome Sequencing of Bee-Associated Microbes.</title>
        <authorList>
            <person name="Dunlap C."/>
        </authorList>
    </citation>
    <scope>NUCLEOTIDE SEQUENCE [LARGE SCALE GENOMIC DNA]</scope>
    <source>
        <strain evidence="1 2">NRRL B-14421</strain>
    </source>
</reference>
<dbReference type="CDD" id="cd15482">
    <property type="entry name" value="Sialidase_non-viral"/>
    <property type="match status" value="1"/>
</dbReference>
<evidence type="ECO:0000313" key="1">
    <source>
        <dbReference type="EMBL" id="MCY9697170.1"/>
    </source>
</evidence>
<proteinExistence type="predicted"/>
<comment type="caution">
    <text evidence="1">The sequence shown here is derived from an EMBL/GenBank/DDBJ whole genome shotgun (WGS) entry which is preliminary data.</text>
</comment>
<dbReference type="GO" id="GO:0016787">
    <property type="term" value="F:hydrolase activity"/>
    <property type="evidence" value="ECO:0007669"/>
    <property type="project" value="UniProtKB-KW"/>
</dbReference>
<evidence type="ECO:0000313" key="2">
    <source>
        <dbReference type="Proteomes" id="UP001527099"/>
    </source>
</evidence>
<organism evidence="1 2">
    <name type="scientific">Paenibacillus alginolyticus</name>
    <dbReference type="NCBI Taxonomy" id="59839"/>
    <lineage>
        <taxon>Bacteria</taxon>
        <taxon>Bacillati</taxon>
        <taxon>Bacillota</taxon>
        <taxon>Bacilli</taxon>
        <taxon>Bacillales</taxon>
        <taxon>Paenibacillaceae</taxon>
        <taxon>Paenibacillus</taxon>
    </lineage>
</organism>